<dbReference type="EMBL" id="ODYU01002575">
    <property type="protein sequence ID" value="SOQ40260.1"/>
    <property type="molecule type" value="Genomic_DNA"/>
</dbReference>
<proteinExistence type="predicted"/>
<name>A0A2H1VHE0_SPOFR</name>
<protein>
    <submittedName>
        <fullName evidence="1">SFRICE_025303</fullName>
    </submittedName>
</protein>
<dbReference type="AlphaFoldDB" id="A0A2H1VHE0"/>
<evidence type="ECO:0000313" key="1">
    <source>
        <dbReference type="EMBL" id="SOQ40260.1"/>
    </source>
</evidence>
<gene>
    <name evidence="1" type="ORF">SFRICE_025303</name>
</gene>
<organism evidence="1">
    <name type="scientific">Spodoptera frugiperda</name>
    <name type="common">Fall armyworm</name>
    <dbReference type="NCBI Taxonomy" id="7108"/>
    <lineage>
        <taxon>Eukaryota</taxon>
        <taxon>Metazoa</taxon>
        <taxon>Ecdysozoa</taxon>
        <taxon>Arthropoda</taxon>
        <taxon>Hexapoda</taxon>
        <taxon>Insecta</taxon>
        <taxon>Pterygota</taxon>
        <taxon>Neoptera</taxon>
        <taxon>Endopterygota</taxon>
        <taxon>Lepidoptera</taxon>
        <taxon>Glossata</taxon>
        <taxon>Ditrysia</taxon>
        <taxon>Noctuoidea</taxon>
        <taxon>Noctuidae</taxon>
        <taxon>Amphipyrinae</taxon>
        <taxon>Spodoptera</taxon>
    </lineage>
</organism>
<reference evidence="1" key="1">
    <citation type="submission" date="2016-07" db="EMBL/GenBank/DDBJ databases">
        <authorList>
            <person name="Bretaudeau A."/>
        </authorList>
    </citation>
    <scope>NUCLEOTIDE SEQUENCE</scope>
    <source>
        <strain evidence="1">Rice</strain>
        <tissue evidence="1">Whole body</tissue>
    </source>
</reference>
<accession>A0A2H1VHE0</accession>
<sequence length="271" mass="29899">MNSTLLSPDDLGAPQNMSPWAIAPSRPQLTPALPILLPALLSTASPVFPLDKRAYHLSYVPLAVARNFVRLEYCERIWVFLREENHPMTSLALGKARGSVRLLLTKNHPVPSPAFQVPLNPFFLNYNITRNNNLWITQRVAPCGNRTRDTLHGSQLPSHRANCAVKDLVKIDRKALFNVKANMYNIKSLTANRKLLKANPPLTGENHPMTSPALGEARGSVRFLLTKNHPVPSPDFRAGAPVNALGSPQLRNVSALLCRLGVISRPHSTPT</sequence>